<feature type="transmembrane region" description="Helical" evidence="8">
    <location>
        <begin position="173"/>
        <end position="195"/>
    </location>
</feature>
<dbReference type="RefSeq" id="WP_069297548.1">
    <property type="nucleotide sequence ID" value="NZ_CP017057.1"/>
</dbReference>
<dbReference type="Pfam" id="PF13440">
    <property type="entry name" value="Polysacc_synt_3"/>
    <property type="match status" value="1"/>
</dbReference>
<proteinExistence type="inferred from homology"/>
<reference evidence="9 10" key="1">
    <citation type="submission" date="2014-04" db="EMBL/GenBank/DDBJ databases">
        <title>A comprehensive comparison of genomes of Erythrobacter spp. Strains.</title>
        <authorList>
            <person name="Zheng Q."/>
        </authorList>
    </citation>
    <scope>NUCLEOTIDE SEQUENCE [LARGE SCALE GENOMIC DNA]</scope>
    <source>
        <strain evidence="9 10">DSM 8509</strain>
    </source>
</reference>
<feature type="transmembrane region" description="Helical" evidence="8">
    <location>
        <begin position="271"/>
        <end position="290"/>
    </location>
</feature>
<keyword evidence="6 8" id="KW-0472">Membrane</keyword>
<keyword evidence="5 8" id="KW-1133">Transmembrane helix</keyword>
<evidence type="ECO:0000313" key="10">
    <source>
        <dbReference type="Proteomes" id="UP000027866"/>
    </source>
</evidence>
<evidence type="ECO:0000256" key="8">
    <source>
        <dbReference type="SAM" id="Phobius"/>
    </source>
</evidence>
<feature type="transmembrane region" description="Helical" evidence="8">
    <location>
        <begin position="234"/>
        <end position="251"/>
    </location>
</feature>
<dbReference type="AlphaFoldDB" id="A0A074MMZ8"/>
<evidence type="ECO:0000256" key="6">
    <source>
        <dbReference type="ARBA" id="ARBA00023136"/>
    </source>
</evidence>
<evidence type="ECO:0000256" key="4">
    <source>
        <dbReference type="ARBA" id="ARBA00022692"/>
    </source>
</evidence>
<feature type="transmembrane region" description="Helical" evidence="8">
    <location>
        <begin position="446"/>
        <end position="463"/>
    </location>
</feature>
<evidence type="ECO:0000256" key="1">
    <source>
        <dbReference type="ARBA" id="ARBA00004651"/>
    </source>
</evidence>
<dbReference type="GO" id="GO:0005886">
    <property type="term" value="C:plasma membrane"/>
    <property type="evidence" value="ECO:0007669"/>
    <property type="project" value="UniProtKB-SubCell"/>
</dbReference>
<dbReference type="PANTHER" id="PTHR30250:SF10">
    <property type="entry name" value="LIPOPOLYSACCHARIDE BIOSYNTHESIS PROTEIN WZXC"/>
    <property type="match status" value="1"/>
</dbReference>
<dbReference type="InterPro" id="IPR050833">
    <property type="entry name" value="Poly_Biosynth_Transport"/>
</dbReference>
<comment type="subcellular location">
    <subcellularLocation>
        <location evidence="1">Cell membrane</location>
        <topology evidence="1">Multi-pass membrane protein</topology>
    </subcellularLocation>
</comment>
<sequence length="532" mass="56680">MSENRTPSESRSHDSSGHESPGTYSAGASGFAGRVRSAVAWRYGGQVAAQVITWSSTILVVRLLDPSDYGLFAMSQVLVTSLAFMNGYGFATSLIRTAEVARRDIAQVFGLLLLLNASLAGALLVLAPFAAAYFREPQVAEILRVQVALFLVVPFIALPEAMLSRRLKFRPQAFAGMAGAVTGASVALVLAWRGWGVWALVYAPILAFAARALALSVAAPVYTIPTVDFRGARAIITFGGALTLCQFFWIIQSQSDVFIAGRIFDTYELGLYSEALFVALILSGRFLPPINEVAFPAYAELHHAGKRLGPYFLRVLRTVALVVFPLYVGLALTAHEAVATVFGEKWLGMAPLLRNLAIVMPLLSLHIVCSPATNAMGRPRIYLTTSILGAVLFAGSFLVGVNWGPEGLTYAWWVVAPALLAATLTLTLPVVGLAPLDLARAMLPPVAASAAMGLAVAGTGAILPEIAPWWRLAVLVPVGAAAYLAALILVWPQVVRDSWTMLRSAREDALPEPPCSPASSPARPDRTQTIAG</sequence>
<dbReference type="PANTHER" id="PTHR30250">
    <property type="entry name" value="PST FAMILY PREDICTED COLANIC ACID TRANSPORTER"/>
    <property type="match status" value="1"/>
</dbReference>
<comment type="similarity">
    <text evidence="2">Belongs to the polysaccharide synthase family.</text>
</comment>
<keyword evidence="4 8" id="KW-0812">Transmembrane</keyword>
<dbReference type="KEGG" id="elq:Ga0102493_11424"/>
<evidence type="ECO:0000313" key="9">
    <source>
        <dbReference type="EMBL" id="KEO93203.1"/>
    </source>
</evidence>
<feature type="transmembrane region" description="Helical" evidence="8">
    <location>
        <begin position="108"/>
        <end position="130"/>
    </location>
</feature>
<dbReference type="PATRIC" id="fig|39960.10.peg.2674"/>
<feature type="transmembrane region" description="Helical" evidence="8">
    <location>
        <begin position="410"/>
        <end position="434"/>
    </location>
</feature>
<evidence type="ECO:0000256" key="3">
    <source>
        <dbReference type="ARBA" id="ARBA00022475"/>
    </source>
</evidence>
<feature type="transmembrane region" description="Helical" evidence="8">
    <location>
        <begin position="201"/>
        <end position="222"/>
    </location>
</feature>
<comment type="caution">
    <text evidence="9">The sequence shown here is derived from an EMBL/GenBank/DDBJ whole genome shotgun (WGS) entry which is preliminary data.</text>
</comment>
<evidence type="ECO:0000256" key="7">
    <source>
        <dbReference type="SAM" id="MobiDB-lite"/>
    </source>
</evidence>
<accession>A0A074MMZ8</accession>
<feature type="region of interest" description="Disordered" evidence="7">
    <location>
        <begin position="509"/>
        <end position="532"/>
    </location>
</feature>
<keyword evidence="10" id="KW-1185">Reference proteome</keyword>
<evidence type="ECO:0000256" key="2">
    <source>
        <dbReference type="ARBA" id="ARBA00007430"/>
    </source>
</evidence>
<feature type="compositionally biased region" description="Basic and acidic residues" evidence="7">
    <location>
        <begin position="1"/>
        <end position="17"/>
    </location>
</feature>
<feature type="transmembrane region" description="Helical" evidence="8">
    <location>
        <begin position="352"/>
        <end position="369"/>
    </location>
</feature>
<feature type="transmembrane region" description="Helical" evidence="8">
    <location>
        <begin position="469"/>
        <end position="491"/>
    </location>
</feature>
<keyword evidence="3" id="KW-1003">Cell membrane</keyword>
<dbReference type="CDD" id="cd13127">
    <property type="entry name" value="MATE_tuaB_like"/>
    <property type="match status" value="1"/>
</dbReference>
<dbReference type="EMBL" id="JMIX01000006">
    <property type="protein sequence ID" value="KEO93203.1"/>
    <property type="molecule type" value="Genomic_DNA"/>
</dbReference>
<dbReference type="OrthoDB" id="7605542at2"/>
<evidence type="ECO:0000256" key="5">
    <source>
        <dbReference type="ARBA" id="ARBA00022989"/>
    </source>
</evidence>
<name>A0A074MMZ8_9SPHN</name>
<feature type="transmembrane region" description="Helical" evidence="8">
    <location>
        <begin position="311"/>
        <end position="332"/>
    </location>
</feature>
<dbReference type="Proteomes" id="UP000027866">
    <property type="component" value="Unassembled WGS sequence"/>
</dbReference>
<feature type="transmembrane region" description="Helical" evidence="8">
    <location>
        <begin position="69"/>
        <end position="88"/>
    </location>
</feature>
<feature type="transmembrane region" description="Helical" evidence="8">
    <location>
        <begin position="381"/>
        <end position="404"/>
    </location>
</feature>
<protein>
    <submittedName>
        <fullName evidence="9">Uncharacterized protein</fullName>
    </submittedName>
</protein>
<feature type="region of interest" description="Disordered" evidence="7">
    <location>
        <begin position="1"/>
        <end position="25"/>
    </location>
</feature>
<organism evidence="9 10">
    <name type="scientific">Erythrobacter litoralis</name>
    <dbReference type="NCBI Taxonomy" id="39960"/>
    <lineage>
        <taxon>Bacteria</taxon>
        <taxon>Pseudomonadati</taxon>
        <taxon>Pseudomonadota</taxon>
        <taxon>Alphaproteobacteria</taxon>
        <taxon>Sphingomonadales</taxon>
        <taxon>Erythrobacteraceae</taxon>
        <taxon>Erythrobacter/Porphyrobacter group</taxon>
        <taxon>Erythrobacter</taxon>
    </lineage>
</organism>
<feature type="transmembrane region" description="Helical" evidence="8">
    <location>
        <begin position="142"/>
        <end position="161"/>
    </location>
</feature>
<gene>
    <name evidence="9" type="ORF">EH32_10760</name>
</gene>